<proteinExistence type="predicted"/>
<name>A0A1M6GXL6_9FLAO</name>
<dbReference type="EMBL" id="FQYK01000010">
    <property type="protein sequence ID" value="SHJ14650.1"/>
    <property type="molecule type" value="Genomic_DNA"/>
</dbReference>
<reference evidence="1 2" key="1">
    <citation type="submission" date="2016-11" db="EMBL/GenBank/DDBJ databases">
        <authorList>
            <person name="Jaros S."/>
            <person name="Januszkiewicz K."/>
            <person name="Wedrychowicz H."/>
        </authorList>
    </citation>
    <scope>NUCLEOTIDE SEQUENCE [LARGE SCALE GENOMIC DNA]</scope>
    <source>
        <strain evidence="1 2">CGMCC 1.12213</strain>
    </source>
</reference>
<sequence>MRILVFLCVLMCFSCKKSETSADDEYIWDAIHVTATAYNSLAYQTNSNPNITAFGDSLKPGLKYIAVSRDLLKMGLKHNTPIKIDGLDGIYLVKDKMHSKWQKRIDIYMGVDVKAAKQWGKKRVCIEYGIPKATVLTSFQLPTK</sequence>
<dbReference type="AlphaFoldDB" id="A0A1M6GXL6"/>
<dbReference type="Proteomes" id="UP000184396">
    <property type="component" value="Unassembled WGS sequence"/>
</dbReference>
<dbReference type="OrthoDB" id="5624888at2"/>
<protein>
    <submittedName>
        <fullName evidence="1">3D (Asp-Asp-Asp) domain-containing protein</fullName>
    </submittedName>
</protein>
<dbReference type="CDD" id="cd22784">
    <property type="entry name" value="DPBB_MltA_YuiC-like"/>
    <property type="match status" value="1"/>
</dbReference>
<dbReference type="RefSeq" id="WP_026010136.1">
    <property type="nucleotide sequence ID" value="NZ_ALIH01000015.1"/>
</dbReference>
<accession>A0A1M6GXL6</accession>
<evidence type="ECO:0000313" key="2">
    <source>
        <dbReference type="Proteomes" id="UP000184396"/>
    </source>
</evidence>
<keyword evidence="2" id="KW-1185">Reference proteome</keyword>
<dbReference type="STRING" id="1178825.SAMN05216261_2940"/>
<evidence type="ECO:0000313" key="1">
    <source>
        <dbReference type="EMBL" id="SHJ14650.1"/>
    </source>
</evidence>
<organism evidence="1 2">
    <name type="scientific">Algibacter luteus</name>
    <dbReference type="NCBI Taxonomy" id="1178825"/>
    <lineage>
        <taxon>Bacteria</taxon>
        <taxon>Pseudomonadati</taxon>
        <taxon>Bacteroidota</taxon>
        <taxon>Flavobacteriia</taxon>
        <taxon>Flavobacteriales</taxon>
        <taxon>Flavobacteriaceae</taxon>
        <taxon>Algibacter</taxon>
    </lineage>
</organism>
<dbReference type="eggNOG" id="COG3584">
    <property type="taxonomic scope" value="Bacteria"/>
</dbReference>
<gene>
    <name evidence="1" type="ORF">SAMN05216261_2940</name>
</gene>